<feature type="transmembrane region" description="Helical" evidence="7">
    <location>
        <begin position="120"/>
        <end position="145"/>
    </location>
</feature>
<protein>
    <recommendedName>
        <fullName evidence="9">Major facilitator superfamily (MFS) profile domain-containing protein</fullName>
    </recommendedName>
</protein>
<feature type="transmembrane region" description="Helical" evidence="7">
    <location>
        <begin position="280"/>
        <end position="298"/>
    </location>
</feature>
<evidence type="ECO:0000256" key="3">
    <source>
        <dbReference type="ARBA" id="ARBA00022692"/>
    </source>
</evidence>
<dbReference type="PRINTS" id="PR01035">
    <property type="entry name" value="TCRTETA"/>
</dbReference>
<dbReference type="GO" id="GO:0016020">
    <property type="term" value="C:membrane"/>
    <property type="evidence" value="ECO:0007669"/>
    <property type="project" value="UniProtKB-SubCell"/>
</dbReference>
<dbReference type="PANTHER" id="PTHR23504">
    <property type="entry name" value="MAJOR FACILITATOR SUPERFAMILY DOMAIN-CONTAINING PROTEIN 10"/>
    <property type="match status" value="1"/>
</dbReference>
<keyword evidence="5 7" id="KW-0472">Membrane</keyword>
<feature type="transmembrane region" description="Helical" evidence="7">
    <location>
        <begin position="310"/>
        <end position="330"/>
    </location>
</feature>
<evidence type="ECO:0000256" key="7">
    <source>
        <dbReference type="SAM" id="Phobius"/>
    </source>
</evidence>
<evidence type="ECO:0008006" key="9">
    <source>
        <dbReference type="Google" id="ProtNLM"/>
    </source>
</evidence>
<evidence type="ECO:0000313" key="8">
    <source>
        <dbReference type="EMBL" id="CAD9243392.1"/>
    </source>
</evidence>
<feature type="transmembrane region" description="Helical" evidence="7">
    <location>
        <begin position="31"/>
        <end position="54"/>
    </location>
</feature>
<keyword evidence="4 7" id="KW-1133">Transmembrane helix</keyword>
<dbReference type="Gene3D" id="1.20.1250.20">
    <property type="entry name" value="MFS general substrate transporter like domains"/>
    <property type="match status" value="1"/>
</dbReference>
<reference evidence="8" key="1">
    <citation type="submission" date="2021-01" db="EMBL/GenBank/DDBJ databases">
        <authorList>
            <person name="Corre E."/>
            <person name="Pelletier E."/>
            <person name="Niang G."/>
            <person name="Scheremetjew M."/>
            <person name="Finn R."/>
            <person name="Kale V."/>
            <person name="Holt S."/>
            <person name="Cochrane G."/>
            <person name="Meng A."/>
            <person name="Brown T."/>
            <person name="Cohen L."/>
        </authorList>
    </citation>
    <scope>NUCLEOTIDE SEQUENCE</scope>
    <source>
        <strain evidence="8">CCMP2877</strain>
    </source>
</reference>
<comment type="subcellular location">
    <subcellularLocation>
        <location evidence="1">Membrane</location>
        <topology evidence="1">Multi-pass membrane protein</topology>
    </subcellularLocation>
</comment>
<dbReference type="SUPFAM" id="SSF103473">
    <property type="entry name" value="MFS general substrate transporter"/>
    <property type="match status" value="1"/>
</dbReference>
<keyword evidence="2" id="KW-0813">Transport</keyword>
<evidence type="ECO:0000256" key="1">
    <source>
        <dbReference type="ARBA" id="ARBA00004141"/>
    </source>
</evidence>
<dbReference type="InterPro" id="IPR011701">
    <property type="entry name" value="MFS"/>
</dbReference>
<dbReference type="GO" id="GO:0022857">
    <property type="term" value="F:transmembrane transporter activity"/>
    <property type="evidence" value="ECO:0007669"/>
    <property type="project" value="InterPro"/>
</dbReference>
<feature type="transmembrane region" description="Helical" evidence="7">
    <location>
        <begin position="248"/>
        <end position="268"/>
    </location>
</feature>
<evidence type="ECO:0000256" key="5">
    <source>
        <dbReference type="ARBA" id="ARBA00023136"/>
    </source>
</evidence>
<dbReference type="InterPro" id="IPR001958">
    <property type="entry name" value="Tet-R_TetA/multi-R_MdtG-like"/>
</dbReference>
<feature type="transmembrane region" description="Helical" evidence="7">
    <location>
        <begin position="157"/>
        <end position="178"/>
    </location>
</feature>
<feature type="transmembrane region" description="Helical" evidence="7">
    <location>
        <begin position="405"/>
        <end position="423"/>
    </location>
</feature>
<feature type="transmembrane region" description="Helical" evidence="7">
    <location>
        <begin position="184"/>
        <end position="205"/>
    </location>
</feature>
<sequence>MADSTRTQTKDENEGKPRTVMEFLKSNQTRTAFFLFLALLGRAMILITVIPTIILELVNDDDAHATKIAAITQCGQRAIAFCVQPGIGHATDVFGRKPIATITQLCVATAVLFLGFKPPLWILIIVLVGQGAYDGISTVSASMVADWKANAAASRQAHSFGVLYGIAGVSFVFGAGLGGALNEVFGPSVPCFLAAAIHYGSAAYLNFFCGESRPAHVLEEARETGCLDAVDPITPLSLVREIEGVWQLILPFLFGEATMAVFGVWFYILDYNYDWGVVEVTIFITVAGILIAAAQVVGTKHLVPKVFSPAQAVLVASMVQCAAFSAYALAPVGWSIYLILVLTAGVGSIGAPSLRGILTSMAPPEQQGSLQGALQGLSQLTNAFMALVYGGAFSAGTSPFWKEHLGGHFAGLPLLIAAFLHLMQHLSVRGAIAGLKELNLLDADSRERYSMPMPKASSFNGRASNLSSSINGIVNAMRSSKSAPQHEFFSADGGGARNPMRAAAQVELSDERRERPAAEGAGGITF</sequence>
<gene>
    <name evidence="8" type="ORF">PPAR1163_LOCUS1737</name>
</gene>
<keyword evidence="3 7" id="KW-0812">Transmembrane</keyword>
<name>A0A7S1TPX7_9STRA</name>
<feature type="region of interest" description="Disordered" evidence="6">
    <location>
        <begin position="506"/>
        <end position="526"/>
    </location>
</feature>
<dbReference type="InterPro" id="IPR036259">
    <property type="entry name" value="MFS_trans_sf"/>
</dbReference>
<organism evidence="8">
    <name type="scientific">Phaeomonas parva</name>
    <dbReference type="NCBI Taxonomy" id="124430"/>
    <lineage>
        <taxon>Eukaryota</taxon>
        <taxon>Sar</taxon>
        <taxon>Stramenopiles</taxon>
        <taxon>Ochrophyta</taxon>
        <taxon>Pinguiophyceae</taxon>
        <taxon>Pinguiochrysidales</taxon>
        <taxon>Pinguiochrysidaceae</taxon>
        <taxon>Phaeomonas</taxon>
    </lineage>
</organism>
<accession>A0A7S1TPX7</accession>
<dbReference type="Pfam" id="PF07690">
    <property type="entry name" value="MFS_1"/>
    <property type="match status" value="1"/>
</dbReference>
<evidence type="ECO:0000256" key="2">
    <source>
        <dbReference type="ARBA" id="ARBA00022448"/>
    </source>
</evidence>
<dbReference type="EMBL" id="HBGJ01002701">
    <property type="protein sequence ID" value="CAD9243392.1"/>
    <property type="molecule type" value="Transcribed_RNA"/>
</dbReference>
<dbReference type="PANTHER" id="PTHR23504:SF15">
    <property type="entry name" value="MAJOR FACILITATOR SUPERFAMILY (MFS) PROFILE DOMAIN-CONTAINING PROTEIN"/>
    <property type="match status" value="1"/>
</dbReference>
<proteinExistence type="predicted"/>
<evidence type="ECO:0000256" key="6">
    <source>
        <dbReference type="SAM" id="MobiDB-lite"/>
    </source>
</evidence>
<dbReference type="AlphaFoldDB" id="A0A7S1TPX7"/>
<feature type="transmembrane region" description="Helical" evidence="7">
    <location>
        <begin position="336"/>
        <end position="358"/>
    </location>
</feature>
<evidence type="ECO:0000256" key="4">
    <source>
        <dbReference type="ARBA" id="ARBA00022989"/>
    </source>
</evidence>